<comment type="caution">
    <text evidence="2">The sequence shown here is derived from an EMBL/GenBank/DDBJ whole genome shotgun (WGS) entry which is preliminary data.</text>
</comment>
<dbReference type="Proteomes" id="UP000287296">
    <property type="component" value="Unassembled WGS sequence"/>
</dbReference>
<reference evidence="2 3" key="1">
    <citation type="submission" date="2018-12" db="EMBL/GenBank/DDBJ databases">
        <authorList>
            <person name="Sun L."/>
            <person name="Chen Z."/>
        </authorList>
    </citation>
    <scope>NUCLEOTIDE SEQUENCE [LARGE SCALE GENOMIC DNA]</scope>
    <source>
        <strain evidence="2 3">LMG 29736</strain>
    </source>
</reference>
<proteinExistence type="predicted"/>
<name>A0A429X7P1_SIMTE</name>
<evidence type="ECO:0000256" key="1">
    <source>
        <dbReference type="SAM" id="Phobius"/>
    </source>
</evidence>
<keyword evidence="1" id="KW-1133">Transmembrane helix</keyword>
<accession>A0A429X7P1</accession>
<dbReference type="EMBL" id="QYTW02000011">
    <property type="protein sequence ID" value="RST59414.1"/>
    <property type="molecule type" value="Genomic_DNA"/>
</dbReference>
<evidence type="ECO:0008006" key="4">
    <source>
        <dbReference type="Google" id="ProtNLM"/>
    </source>
</evidence>
<evidence type="ECO:0000313" key="2">
    <source>
        <dbReference type="EMBL" id="RST59414.1"/>
    </source>
</evidence>
<dbReference type="OrthoDB" id="1955013at2"/>
<feature type="transmembrane region" description="Helical" evidence="1">
    <location>
        <begin position="89"/>
        <end position="108"/>
    </location>
</feature>
<evidence type="ECO:0000313" key="3">
    <source>
        <dbReference type="Proteomes" id="UP000287296"/>
    </source>
</evidence>
<dbReference type="RefSeq" id="WP_120116638.1">
    <property type="nucleotide sequence ID" value="NZ_BORI01000017.1"/>
</dbReference>
<keyword evidence="1" id="KW-0472">Membrane</keyword>
<gene>
    <name evidence="2" type="ORF">D5F11_012545</name>
</gene>
<sequence length="155" mass="17896">MNHINYEKWMLYATDSLNEETRSQYENHLYSCDHCLELYLKAVEEAESQMPVLTNPTGFTDSIMKEIGCVQEKTQNKVKPRKNLRRQTLVHYTIAAAMTLVLMSTGIFSQLTSTISTFENTAAEQEQSVINDWLNKTESITEKIDDNLREGNKHE</sequence>
<keyword evidence="1" id="KW-0812">Transmembrane</keyword>
<organism evidence="2 3">
    <name type="scientific">Siminovitchia terrae</name>
    <name type="common">Bacillus terrae</name>
    <dbReference type="NCBI Taxonomy" id="1914933"/>
    <lineage>
        <taxon>Bacteria</taxon>
        <taxon>Bacillati</taxon>
        <taxon>Bacillota</taxon>
        <taxon>Bacilli</taxon>
        <taxon>Bacillales</taxon>
        <taxon>Bacillaceae</taxon>
        <taxon>Siminovitchia</taxon>
    </lineage>
</organism>
<protein>
    <recommendedName>
        <fullName evidence="4">Group-specific protein</fullName>
    </recommendedName>
</protein>
<dbReference type="AlphaFoldDB" id="A0A429X7P1"/>